<dbReference type="Gene3D" id="3.40.50.20">
    <property type="match status" value="1"/>
</dbReference>
<comment type="caution">
    <text evidence="6">The sequence shown here is derived from an EMBL/GenBank/DDBJ whole genome shotgun (WGS) entry which is preliminary data.</text>
</comment>
<gene>
    <name evidence="6" type="ORF">J0M35_18745</name>
</gene>
<name>A0A8J7PNX3_9BACT</name>
<sequence length="386" mass="44559">MNSVFLSPHFPPNFDTFALRLRECGANVLGVADQPYESLSPLLKHSLTEYYYVSDMHDYDQLVRALGYFTHKYGKLDHIDSHSEYWLETEAKLRTDFNIDGIKTGEIETIKCKSKMKEIFRSAGLSPARGAVCRDAESFWKFVSEVGYPVVAKPDNGVGAAATFKIENRTDAERFIVEKPPLDYIVEEFVKGDIVTFDGLVDRDGDLVFSSSLRYSSGIMDIVNQDDDLFYWAVRTIEPELETLGRAVLKAFDLKARFFHFEFFKTESGRIVPLEVNMRPPGGLTLNMFNYMFDFDACRVWSEMIVQSKKANYALRPYFVIYVGRKDRMNYKLNHLQVVDRYKELLVHDERIQEVFARVIGNHGYILRDQALEPLLESARQMLSRS</sequence>
<feature type="domain" description="ATP-grasp" evidence="5">
    <location>
        <begin position="117"/>
        <end position="306"/>
    </location>
</feature>
<evidence type="ECO:0000313" key="6">
    <source>
        <dbReference type="EMBL" id="MBN8662415.1"/>
    </source>
</evidence>
<dbReference type="Gene3D" id="3.30.1490.20">
    <property type="entry name" value="ATP-grasp fold, A domain"/>
    <property type="match status" value="1"/>
</dbReference>
<evidence type="ECO:0000256" key="4">
    <source>
        <dbReference type="PROSITE-ProRule" id="PRU00409"/>
    </source>
</evidence>
<dbReference type="InterPro" id="IPR052032">
    <property type="entry name" value="ATP-dep_AA_Ligase"/>
</dbReference>
<dbReference type="Pfam" id="PF13535">
    <property type="entry name" value="ATP-grasp_4"/>
    <property type="match status" value="1"/>
</dbReference>
<organism evidence="6 7">
    <name type="scientific">Candidatus Obscuribacter phosphatis</name>
    <dbReference type="NCBI Taxonomy" id="1906157"/>
    <lineage>
        <taxon>Bacteria</taxon>
        <taxon>Bacillati</taxon>
        <taxon>Candidatus Melainabacteria</taxon>
        <taxon>Candidatus Obscuribacterales</taxon>
        <taxon>Candidatus Obscuribacteraceae</taxon>
        <taxon>Candidatus Obscuribacter</taxon>
    </lineage>
</organism>
<dbReference type="SUPFAM" id="SSF56059">
    <property type="entry name" value="Glutathione synthetase ATP-binding domain-like"/>
    <property type="match status" value="1"/>
</dbReference>
<accession>A0A8J7PNX3</accession>
<dbReference type="InterPro" id="IPR011761">
    <property type="entry name" value="ATP-grasp"/>
</dbReference>
<dbReference type="Proteomes" id="UP000664277">
    <property type="component" value="Unassembled WGS sequence"/>
</dbReference>
<evidence type="ECO:0000259" key="5">
    <source>
        <dbReference type="PROSITE" id="PS50975"/>
    </source>
</evidence>
<dbReference type="GO" id="GO:0046872">
    <property type="term" value="F:metal ion binding"/>
    <property type="evidence" value="ECO:0007669"/>
    <property type="project" value="InterPro"/>
</dbReference>
<dbReference type="AlphaFoldDB" id="A0A8J7PNX3"/>
<reference evidence="6" key="1">
    <citation type="submission" date="2021-02" db="EMBL/GenBank/DDBJ databases">
        <title>Genome-Resolved Metagenomics of a Microbial Community Performing Photosynthetic Biological Nutrient Removal.</title>
        <authorList>
            <person name="Mcdaniel E.A."/>
        </authorList>
    </citation>
    <scope>NUCLEOTIDE SEQUENCE</scope>
    <source>
        <strain evidence="6">UWPOB_OBS1</strain>
    </source>
</reference>
<evidence type="ECO:0000256" key="2">
    <source>
        <dbReference type="ARBA" id="ARBA00022741"/>
    </source>
</evidence>
<dbReference type="EMBL" id="JAFLCK010000038">
    <property type="protein sequence ID" value="MBN8662415.1"/>
    <property type="molecule type" value="Genomic_DNA"/>
</dbReference>
<keyword evidence="3 4" id="KW-0067">ATP-binding</keyword>
<evidence type="ECO:0000256" key="3">
    <source>
        <dbReference type="ARBA" id="ARBA00022840"/>
    </source>
</evidence>
<evidence type="ECO:0000313" key="7">
    <source>
        <dbReference type="Proteomes" id="UP000664277"/>
    </source>
</evidence>
<proteinExistence type="predicted"/>
<evidence type="ECO:0000256" key="1">
    <source>
        <dbReference type="ARBA" id="ARBA00022598"/>
    </source>
</evidence>
<dbReference type="GO" id="GO:0016874">
    <property type="term" value="F:ligase activity"/>
    <property type="evidence" value="ECO:0007669"/>
    <property type="project" value="UniProtKB-KW"/>
</dbReference>
<dbReference type="Gene3D" id="3.30.470.20">
    <property type="entry name" value="ATP-grasp fold, B domain"/>
    <property type="match status" value="1"/>
</dbReference>
<dbReference type="PROSITE" id="PS50975">
    <property type="entry name" value="ATP_GRASP"/>
    <property type="match status" value="1"/>
</dbReference>
<dbReference type="PANTHER" id="PTHR43585:SF2">
    <property type="entry name" value="ATP-GRASP ENZYME FSQD"/>
    <property type="match status" value="1"/>
</dbReference>
<dbReference type="InterPro" id="IPR013815">
    <property type="entry name" value="ATP_grasp_subdomain_1"/>
</dbReference>
<keyword evidence="1" id="KW-0436">Ligase</keyword>
<dbReference type="PANTHER" id="PTHR43585">
    <property type="entry name" value="FUMIPYRROLE BIOSYNTHESIS PROTEIN C"/>
    <property type="match status" value="1"/>
</dbReference>
<protein>
    <submittedName>
        <fullName evidence="6">ATP-grasp domain-containing protein</fullName>
    </submittedName>
</protein>
<dbReference type="GO" id="GO:0005524">
    <property type="term" value="F:ATP binding"/>
    <property type="evidence" value="ECO:0007669"/>
    <property type="project" value="UniProtKB-UniRule"/>
</dbReference>
<keyword evidence="2 4" id="KW-0547">Nucleotide-binding</keyword>